<dbReference type="Proteomes" id="UP000245369">
    <property type="component" value="Chromosome"/>
</dbReference>
<name>A0ABM6W745_9STRE</name>
<dbReference type="GeneID" id="93924683"/>
<evidence type="ECO:0000313" key="1">
    <source>
        <dbReference type="EMBL" id="AWN21493.1"/>
    </source>
</evidence>
<gene>
    <name evidence="1" type="ORF">DK182_09220</name>
</gene>
<dbReference type="RefSeq" id="WP_019771033.1">
    <property type="nucleotide sequence ID" value="NZ_CP029490.1"/>
</dbReference>
<keyword evidence="2" id="KW-1185">Reference proteome</keyword>
<reference evidence="1 2" key="1">
    <citation type="submission" date="2018-05" db="EMBL/GenBank/DDBJ databases">
        <title>Complete genome sequences of Streptococcus sobrinus.</title>
        <authorList>
            <person name="Sales M."/>
            <person name="Jensen P.A."/>
        </authorList>
    </citation>
    <scope>NUCLEOTIDE SEQUENCE [LARGE SCALE GENOMIC DNA]</scope>
    <source>
        <strain evidence="1 2">SL1</strain>
    </source>
</reference>
<dbReference type="EMBL" id="CP029490">
    <property type="protein sequence ID" value="AWN21493.1"/>
    <property type="molecule type" value="Genomic_DNA"/>
</dbReference>
<proteinExistence type="predicted"/>
<evidence type="ECO:0000313" key="2">
    <source>
        <dbReference type="Proteomes" id="UP000245369"/>
    </source>
</evidence>
<sequence length="61" mass="6600">MNTIAFEKFETVDANSLMAIEGGWFWDNWKGGEWALAGAWALGPGTGIIATGFYNGYNSHG</sequence>
<accession>A0ABM6W745</accession>
<organism evidence="1 2">
    <name type="scientific">Streptococcus sobrinus</name>
    <dbReference type="NCBI Taxonomy" id="1310"/>
    <lineage>
        <taxon>Bacteria</taxon>
        <taxon>Bacillati</taxon>
        <taxon>Bacillota</taxon>
        <taxon>Bacilli</taxon>
        <taxon>Lactobacillales</taxon>
        <taxon>Streptococcaceae</taxon>
        <taxon>Streptococcus</taxon>
    </lineage>
</organism>
<evidence type="ECO:0008006" key="3">
    <source>
        <dbReference type="Google" id="ProtNLM"/>
    </source>
</evidence>
<protein>
    <recommendedName>
        <fullName evidence="3">Bacteriocin</fullName>
    </recommendedName>
</protein>